<dbReference type="Pfam" id="PF13369">
    <property type="entry name" value="Transglut_core2"/>
    <property type="match status" value="1"/>
</dbReference>
<evidence type="ECO:0000259" key="2">
    <source>
        <dbReference type="Pfam" id="PF13369"/>
    </source>
</evidence>
<dbReference type="InterPro" id="IPR011990">
    <property type="entry name" value="TPR-like_helical_dom_sf"/>
</dbReference>
<comment type="caution">
    <text evidence="3">The sequence shown here is derived from an EMBL/GenBank/DDBJ whole genome shotgun (WGS) entry which is preliminary data.</text>
</comment>
<dbReference type="Pfam" id="PF13371">
    <property type="entry name" value="TPR_9"/>
    <property type="match status" value="1"/>
</dbReference>
<feature type="domain" description="Protein SirB1 N-terminal" evidence="2">
    <location>
        <begin position="46"/>
        <end position="198"/>
    </location>
</feature>
<reference evidence="3 4" key="1">
    <citation type="submission" date="2018-06" db="EMBL/GenBank/DDBJ databases">
        <title>Genomic Encyclopedia of Archaeal and Bacterial Type Strains, Phase II (KMG-II): from individual species to whole genera.</title>
        <authorList>
            <person name="Goeker M."/>
        </authorList>
    </citation>
    <scope>NUCLEOTIDE SEQUENCE [LARGE SCALE GENOMIC DNA]</scope>
    <source>
        <strain evidence="3 4">DSM 24525</strain>
    </source>
</reference>
<protein>
    <submittedName>
        <fullName evidence="3">Regulator of sirC expression with transglutaminase-like and TPR domain</fullName>
    </submittedName>
</protein>
<dbReference type="InterPro" id="IPR032698">
    <property type="entry name" value="SirB1_N"/>
</dbReference>
<organism evidence="3 4">
    <name type="scientific">Humitalea rosea</name>
    <dbReference type="NCBI Taxonomy" id="990373"/>
    <lineage>
        <taxon>Bacteria</taxon>
        <taxon>Pseudomonadati</taxon>
        <taxon>Pseudomonadota</taxon>
        <taxon>Alphaproteobacteria</taxon>
        <taxon>Acetobacterales</taxon>
        <taxon>Roseomonadaceae</taxon>
        <taxon>Humitalea</taxon>
    </lineage>
</organism>
<dbReference type="Proteomes" id="UP000249688">
    <property type="component" value="Unassembled WGS sequence"/>
</dbReference>
<dbReference type="AlphaFoldDB" id="A0A2W7KGQ7"/>
<dbReference type="OrthoDB" id="232498at2"/>
<dbReference type="SUPFAM" id="SSF48452">
    <property type="entry name" value="TPR-like"/>
    <property type="match status" value="1"/>
</dbReference>
<evidence type="ECO:0000313" key="3">
    <source>
        <dbReference type="EMBL" id="PZW47003.1"/>
    </source>
</evidence>
<dbReference type="Gene3D" id="1.25.40.10">
    <property type="entry name" value="Tetratricopeptide repeat domain"/>
    <property type="match status" value="1"/>
</dbReference>
<keyword evidence="4" id="KW-1185">Reference proteome</keyword>
<name>A0A2W7KGQ7_9PROT</name>
<comment type="similarity">
    <text evidence="1">Belongs to the UPF0162 family.</text>
</comment>
<sequence>MSDTDPRAALDAAGQLPDDELDVATIALHFARLDAPDADWHAATLHLSDIARAATEAASLNAAADEGDAEARRVVLARLIHEHFGYHGDVETYEDVANANLLRVIERRRGLPVVLGVLWMHAADAAGWPTHGLDFPGHFFLSMEGVRGQSVLDPFSGGAAMDAPALRAMLKRIEGPKAELRPSMVAPVERRAVLLRLQNNIKIRRLKSHDMEGAVTCVEDMLRLAPDSAALWREAGLMNQRLDRIGAALTSLERFLRLVPTGEAADRVRGVMEELRQRLN</sequence>
<accession>A0A2W7KGQ7</accession>
<dbReference type="EMBL" id="QKYU01000007">
    <property type="protein sequence ID" value="PZW47003.1"/>
    <property type="molecule type" value="Genomic_DNA"/>
</dbReference>
<dbReference type="RefSeq" id="WP_111397608.1">
    <property type="nucleotide sequence ID" value="NZ_QKYU01000007.1"/>
</dbReference>
<evidence type="ECO:0000256" key="1">
    <source>
        <dbReference type="ARBA" id="ARBA00007100"/>
    </source>
</evidence>
<gene>
    <name evidence="3" type="ORF">C8P66_10740</name>
</gene>
<proteinExistence type="inferred from homology"/>
<evidence type="ECO:0000313" key="4">
    <source>
        <dbReference type="Proteomes" id="UP000249688"/>
    </source>
</evidence>